<dbReference type="EMBL" id="BMAV01000038">
    <property type="protein sequence ID" value="GFY37023.1"/>
    <property type="molecule type" value="Genomic_DNA"/>
</dbReference>
<proteinExistence type="predicted"/>
<evidence type="ECO:0000313" key="2">
    <source>
        <dbReference type="EMBL" id="GFY37023.1"/>
    </source>
</evidence>
<evidence type="ECO:0000313" key="3">
    <source>
        <dbReference type="Proteomes" id="UP000886998"/>
    </source>
</evidence>
<gene>
    <name evidence="2" type="ORF">TNIN_454911</name>
</gene>
<dbReference type="Proteomes" id="UP000886998">
    <property type="component" value="Unassembled WGS sequence"/>
</dbReference>
<keyword evidence="3" id="KW-1185">Reference proteome</keyword>
<accession>A0A8X7BMY5</accession>
<reference evidence="2" key="1">
    <citation type="submission" date="2020-08" db="EMBL/GenBank/DDBJ databases">
        <title>Multicomponent nature underlies the extraordinary mechanical properties of spider dragline silk.</title>
        <authorList>
            <person name="Kono N."/>
            <person name="Nakamura H."/>
            <person name="Mori M."/>
            <person name="Yoshida Y."/>
            <person name="Ohtoshi R."/>
            <person name="Malay A.D."/>
            <person name="Moran D.A.P."/>
            <person name="Tomita M."/>
            <person name="Numata K."/>
            <person name="Arakawa K."/>
        </authorList>
    </citation>
    <scope>NUCLEOTIDE SEQUENCE</scope>
</reference>
<name>A0A8X7BMY5_9ARAC</name>
<dbReference type="AlphaFoldDB" id="A0A8X7BMY5"/>
<feature type="region of interest" description="Disordered" evidence="1">
    <location>
        <begin position="1"/>
        <end position="26"/>
    </location>
</feature>
<sequence length="93" mass="11106">MRNKEDPPKTTNGRMVKNCRNRGTNYDKMRGKIQSFQAKIKKPTIGKSKKAPRYRKGDLKNYSEKPFGWVLKKRPFWTKKNQNKTRMDDLESR</sequence>
<evidence type="ECO:0000256" key="1">
    <source>
        <dbReference type="SAM" id="MobiDB-lite"/>
    </source>
</evidence>
<feature type="region of interest" description="Disordered" evidence="1">
    <location>
        <begin position="40"/>
        <end position="59"/>
    </location>
</feature>
<comment type="caution">
    <text evidence="2">The sequence shown here is derived from an EMBL/GenBank/DDBJ whole genome shotgun (WGS) entry which is preliminary data.</text>
</comment>
<protein>
    <submittedName>
        <fullName evidence="2">Uncharacterized protein</fullName>
    </submittedName>
</protein>
<organism evidence="2 3">
    <name type="scientific">Trichonephila inaurata madagascariensis</name>
    <dbReference type="NCBI Taxonomy" id="2747483"/>
    <lineage>
        <taxon>Eukaryota</taxon>
        <taxon>Metazoa</taxon>
        <taxon>Ecdysozoa</taxon>
        <taxon>Arthropoda</taxon>
        <taxon>Chelicerata</taxon>
        <taxon>Arachnida</taxon>
        <taxon>Araneae</taxon>
        <taxon>Araneomorphae</taxon>
        <taxon>Entelegynae</taxon>
        <taxon>Araneoidea</taxon>
        <taxon>Nephilidae</taxon>
        <taxon>Trichonephila</taxon>
        <taxon>Trichonephila inaurata</taxon>
    </lineage>
</organism>
<feature type="compositionally biased region" description="Basic residues" evidence="1">
    <location>
        <begin position="40"/>
        <end position="54"/>
    </location>
</feature>